<sequence>MGQRRLDSPASSLAAGEAQGPLSFGQFFSRLYSRKAPQAHHRQQPQPHRQTPQQSYCRPVTSAPLSQGAFVAAQAAVAQAQAQASSGVPGMMQGMVLSHRLPIT</sequence>
<reference evidence="2" key="1">
    <citation type="journal article" date="2020" name="Cell">
        <title>Large-Scale Comparative Analyses of Tick Genomes Elucidate Their Genetic Diversity and Vector Capacities.</title>
        <authorList>
            <consortium name="Tick Genome and Microbiome Consortium (TIGMIC)"/>
            <person name="Jia N."/>
            <person name="Wang J."/>
            <person name="Shi W."/>
            <person name="Du L."/>
            <person name="Sun Y."/>
            <person name="Zhan W."/>
            <person name="Jiang J.F."/>
            <person name="Wang Q."/>
            <person name="Zhang B."/>
            <person name="Ji P."/>
            <person name="Bell-Sakyi L."/>
            <person name="Cui X.M."/>
            <person name="Yuan T.T."/>
            <person name="Jiang B.G."/>
            <person name="Yang W.F."/>
            <person name="Lam T.T."/>
            <person name="Chang Q.C."/>
            <person name="Ding S.J."/>
            <person name="Wang X.J."/>
            <person name="Zhu J.G."/>
            <person name="Ruan X.D."/>
            <person name="Zhao L."/>
            <person name="Wei J.T."/>
            <person name="Ye R.Z."/>
            <person name="Que T.C."/>
            <person name="Du C.H."/>
            <person name="Zhou Y.H."/>
            <person name="Cheng J.X."/>
            <person name="Dai P.F."/>
            <person name="Guo W.B."/>
            <person name="Han X.H."/>
            <person name="Huang E.J."/>
            <person name="Li L.F."/>
            <person name="Wei W."/>
            <person name="Gao Y.C."/>
            <person name="Liu J.Z."/>
            <person name="Shao H.Z."/>
            <person name="Wang X."/>
            <person name="Wang C.C."/>
            <person name="Yang T.C."/>
            <person name="Huo Q.B."/>
            <person name="Li W."/>
            <person name="Chen H.Y."/>
            <person name="Chen S.E."/>
            <person name="Zhou L.G."/>
            <person name="Ni X.B."/>
            <person name="Tian J.H."/>
            <person name="Sheng Y."/>
            <person name="Liu T."/>
            <person name="Pan Y.S."/>
            <person name="Xia L.Y."/>
            <person name="Li J."/>
            <person name="Zhao F."/>
            <person name="Cao W.C."/>
        </authorList>
    </citation>
    <scope>NUCLEOTIDE SEQUENCE</scope>
    <source>
        <strain evidence="2">Rsan-2018</strain>
    </source>
</reference>
<name>A0A9D4TDJ9_RHISA</name>
<protein>
    <submittedName>
        <fullName evidence="2">Uncharacterized protein</fullName>
    </submittedName>
</protein>
<accession>A0A9D4TDJ9</accession>
<evidence type="ECO:0000256" key="1">
    <source>
        <dbReference type="SAM" id="MobiDB-lite"/>
    </source>
</evidence>
<comment type="caution">
    <text evidence="2">The sequence shown here is derived from an EMBL/GenBank/DDBJ whole genome shotgun (WGS) entry which is preliminary data.</text>
</comment>
<keyword evidence="3" id="KW-1185">Reference proteome</keyword>
<reference evidence="2" key="2">
    <citation type="submission" date="2021-09" db="EMBL/GenBank/DDBJ databases">
        <authorList>
            <person name="Jia N."/>
            <person name="Wang J."/>
            <person name="Shi W."/>
            <person name="Du L."/>
            <person name="Sun Y."/>
            <person name="Zhan W."/>
            <person name="Jiang J."/>
            <person name="Wang Q."/>
            <person name="Zhang B."/>
            <person name="Ji P."/>
            <person name="Sakyi L.B."/>
            <person name="Cui X."/>
            <person name="Yuan T."/>
            <person name="Jiang B."/>
            <person name="Yang W."/>
            <person name="Lam T.T.-Y."/>
            <person name="Chang Q."/>
            <person name="Ding S."/>
            <person name="Wang X."/>
            <person name="Zhu J."/>
            <person name="Ruan X."/>
            <person name="Zhao L."/>
            <person name="Wei J."/>
            <person name="Que T."/>
            <person name="Du C."/>
            <person name="Cheng J."/>
            <person name="Dai P."/>
            <person name="Han X."/>
            <person name="Huang E."/>
            <person name="Gao Y."/>
            <person name="Liu J."/>
            <person name="Shao H."/>
            <person name="Ye R."/>
            <person name="Li L."/>
            <person name="Wei W."/>
            <person name="Wang X."/>
            <person name="Wang C."/>
            <person name="Huo Q."/>
            <person name="Li W."/>
            <person name="Guo W."/>
            <person name="Chen H."/>
            <person name="Chen S."/>
            <person name="Zhou L."/>
            <person name="Zhou L."/>
            <person name="Ni X."/>
            <person name="Tian J."/>
            <person name="Zhou Y."/>
            <person name="Sheng Y."/>
            <person name="Liu T."/>
            <person name="Pan Y."/>
            <person name="Xia L."/>
            <person name="Li J."/>
            <person name="Zhao F."/>
            <person name="Cao W."/>
        </authorList>
    </citation>
    <scope>NUCLEOTIDE SEQUENCE</scope>
    <source>
        <strain evidence="2">Rsan-2018</strain>
        <tissue evidence="2">Larvae</tissue>
    </source>
</reference>
<feature type="compositionally biased region" description="Low complexity" evidence="1">
    <location>
        <begin position="44"/>
        <end position="54"/>
    </location>
</feature>
<organism evidence="2 3">
    <name type="scientific">Rhipicephalus sanguineus</name>
    <name type="common">Brown dog tick</name>
    <name type="synonym">Ixodes sanguineus</name>
    <dbReference type="NCBI Taxonomy" id="34632"/>
    <lineage>
        <taxon>Eukaryota</taxon>
        <taxon>Metazoa</taxon>
        <taxon>Ecdysozoa</taxon>
        <taxon>Arthropoda</taxon>
        <taxon>Chelicerata</taxon>
        <taxon>Arachnida</taxon>
        <taxon>Acari</taxon>
        <taxon>Parasitiformes</taxon>
        <taxon>Ixodida</taxon>
        <taxon>Ixodoidea</taxon>
        <taxon>Ixodidae</taxon>
        <taxon>Rhipicephalinae</taxon>
        <taxon>Rhipicephalus</taxon>
        <taxon>Rhipicephalus</taxon>
    </lineage>
</organism>
<gene>
    <name evidence="2" type="ORF">HPB52_025103</name>
</gene>
<dbReference type="AlphaFoldDB" id="A0A9D4TDJ9"/>
<dbReference type="Proteomes" id="UP000821837">
    <property type="component" value="Unassembled WGS sequence"/>
</dbReference>
<evidence type="ECO:0000313" key="3">
    <source>
        <dbReference type="Proteomes" id="UP000821837"/>
    </source>
</evidence>
<proteinExistence type="predicted"/>
<feature type="region of interest" description="Disordered" evidence="1">
    <location>
        <begin position="33"/>
        <end position="60"/>
    </location>
</feature>
<dbReference type="EMBL" id="JABSTV010000525">
    <property type="protein sequence ID" value="KAH7986250.1"/>
    <property type="molecule type" value="Genomic_DNA"/>
</dbReference>
<evidence type="ECO:0000313" key="2">
    <source>
        <dbReference type="EMBL" id="KAH7986250.1"/>
    </source>
</evidence>